<protein>
    <submittedName>
        <fullName evidence="2">Glyoxalase/bleomycin resistance protein/dioxygenase</fullName>
    </submittedName>
</protein>
<dbReference type="GeneID" id="91431381"/>
<dbReference type="GO" id="GO:0051213">
    <property type="term" value="F:dioxygenase activity"/>
    <property type="evidence" value="ECO:0007669"/>
    <property type="project" value="UniProtKB-KW"/>
</dbReference>
<dbReference type="Gene3D" id="3.10.180.10">
    <property type="entry name" value="2,3-Dihydroxybiphenyl 1,2-Dioxygenase, domain 1"/>
    <property type="match status" value="1"/>
</dbReference>
<dbReference type="PANTHER" id="PTHR33993">
    <property type="entry name" value="GLYOXALASE-RELATED"/>
    <property type="match status" value="1"/>
</dbReference>
<dbReference type="InterPro" id="IPR029068">
    <property type="entry name" value="Glyas_Bleomycin-R_OHBP_Dase"/>
</dbReference>
<evidence type="ECO:0000313" key="2">
    <source>
        <dbReference type="EMBL" id="EZP25384.1"/>
    </source>
</evidence>
<dbReference type="EMBL" id="JFYO01000011">
    <property type="protein sequence ID" value="EZP25384.1"/>
    <property type="molecule type" value="Genomic_DNA"/>
</dbReference>
<dbReference type="InterPro" id="IPR052164">
    <property type="entry name" value="Anthracycline_SecMetBiosynth"/>
</dbReference>
<evidence type="ECO:0000313" key="3">
    <source>
        <dbReference type="Proteomes" id="UP000024001"/>
    </source>
</evidence>
<organism evidence="2 3">
    <name type="scientific">Microbacterium oleivorans</name>
    <dbReference type="NCBI Taxonomy" id="273677"/>
    <lineage>
        <taxon>Bacteria</taxon>
        <taxon>Bacillati</taxon>
        <taxon>Actinomycetota</taxon>
        <taxon>Actinomycetes</taxon>
        <taxon>Micrococcales</taxon>
        <taxon>Microbacteriaceae</taxon>
        <taxon>Microbacterium</taxon>
    </lineage>
</organism>
<comment type="caution">
    <text evidence="2">The sequence shown here is derived from an EMBL/GenBank/DDBJ whole genome shotgun (WGS) entry which is preliminary data.</text>
</comment>
<dbReference type="Pfam" id="PF22677">
    <property type="entry name" value="Ble-like_N"/>
    <property type="match status" value="1"/>
</dbReference>
<dbReference type="eggNOG" id="COG3324">
    <property type="taxonomic scope" value="Bacteria"/>
</dbReference>
<dbReference type="CDD" id="cd07247">
    <property type="entry name" value="SgaA_N_like"/>
    <property type="match status" value="1"/>
</dbReference>
<feature type="domain" description="VOC" evidence="1">
    <location>
        <begin position="3"/>
        <end position="112"/>
    </location>
</feature>
<keyword evidence="2" id="KW-0223">Dioxygenase</keyword>
<dbReference type="PROSITE" id="PS51819">
    <property type="entry name" value="VOC"/>
    <property type="match status" value="1"/>
</dbReference>
<dbReference type="InterPro" id="IPR053863">
    <property type="entry name" value="Glyoxy/Ble-like_N"/>
</dbReference>
<dbReference type="AlphaFoldDB" id="A0A031FKI3"/>
<dbReference type="RefSeq" id="WP_235186156.1">
    <property type="nucleotide sequence ID" value="NZ_CP031421.1"/>
</dbReference>
<gene>
    <name evidence="2" type="ORF">BW34_02839</name>
</gene>
<keyword evidence="2" id="KW-0560">Oxidoreductase</keyword>
<dbReference type="PANTHER" id="PTHR33993:SF2">
    <property type="entry name" value="VOC DOMAIN-CONTAINING PROTEIN"/>
    <property type="match status" value="1"/>
</dbReference>
<proteinExistence type="predicted"/>
<accession>A0A031FKI3</accession>
<sequence>MAKMEHFEIPVDDIRRAQTFYKDVLGFDYTPWGDDMGTITHPDGEGSNGDLHVRGVLPHPTVVFTVDRIEDTIDLAVAAGGEQMGEIQPLDERSRWVYLRDSEGNVIGLYDEVAPD</sequence>
<reference evidence="2 3" key="1">
    <citation type="submission" date="2014-03" db="EMBL/GenBank/DDBJ databases">
        <title>Draft Genome Sequences of 13 Willow Endophytes.</title>
        <authorList>
            <person name="Gan H.Y."/>
            <person name="Gan H.M."/>
            <person name="Savka M.A."/>
            <person name="Hudson A.O."/>
        </authorList>
    </citation>
    <scope>NUCLEOTIDE SEQUENCE [LARGE SCALE GENOMIC DNA]</scope>
    <source>
        <strain evidence="2 3">RIT293</strain>
    </source>
</reference>
<keyword evidence="3" id="KW-1185">Reference proteome</keyword>
<dbReference type="SUPFAM" id="SSF54593">
    <property type="entry name" value="Glyoxalase/Bleomycin resistance protein/Dihydroxybiphenyl dioxygenase"/>
    <property type="match status" value="1"/>
</dbReference>
<name>A0A031FKI3_9MICO</name>
<dbReference type="InterPro" id="IPR037523">
    <property type="entry name" value="VOC_core"/>
</dbReference>
<dbReference type="PATRIC" id="fig|273677.3.peg.2810"/>
<evidence type="ECO:0000259" key="1">
    <source>
        <dbReference type="PROSITE" id="PS51819"/>
    </source>
</evidence>
<dbReference type="KEGG" id="moo:BWL13_00979"/>
<dbReference type="Proteomes" id="UP000024001">
    <property type="component" value="Unassembled WGS sequence"/>
</dbReference>